<proteinExistence type="predicted"/>
<dbReference type="AlphaFoldDB" id="A3IVT8"/>
<feature type="domain" description="Transcription factor zinc-finger" evidence="1">
    <location>
        <begin position="5"/>
        <end position="43"/>
    </location>
</feature>
<dbReference type="OrthoDB" id="9814037at2"/>
<name>A3IVT8_9CHRO</name>
<keyword evidence="3" id="KW-1185">Reference proteome</keyword>
<protein>
    <recommendedName>
        <fullName evidence="1">Transcription factor zinc-finger domain-containing protein</fullName>
    </recommendedName>
</protein>
<sequence length="132" mass="15658">MNLLRCPKCREKLEPIIYEDIEVDRCCQCRGIWFDSSEAENLKKLRGSETIDIGQLNRENHKEALDTDILCPHCNIAMTKIFDIDKHPIWYETCPQCQGIWFDAGEFKKFKDNFSHPKLLSRAFNLFRFKKK</sequence>
<evidence type="ECO:0000313" key="2">
    <source>
        <dbReference type="EMBL" id="EAZ89399.1"/>
    </source>
</evidence>
<dbReference type="RefSeq" id="WP_008277497.1">
    <property type="nucleotide sequence ID" value="NZ_AAXW01000045.1"/>
</dbReference>
<dbReference type="Proteomes" id="UP000003781">
    <property type="component" value="Unassembled WGS sequence"/>
</dbReference>
<evidence type="ECO:0000313" key="3">
    <source>
        <dbReference type="Proteomes" id="UP000003781"/>
    </source>
</evidence>
<reference evidence="2 3" key="1">
    <citation type="submission" date="2007-03" db="EMBL/GenBank/DDBJ databases">
        <authorList>
            <person name="Stal L."/>
            <person name="Ferriera S."/>
            <person name="Johnson J."/>
            <person name="Kravitz S."/>
            <person name="Beeson K."/>
            <person name="Sutton G."/>
            <person name="Rogers Y.-H."/>
            <person name="Friedman R."/>
            <person name="Frazier M."/>
            <person name="Venter J.C."/>
        </authorList>
    </citation>
    <scope>NUCLEOTIDE SEQUENCE [LARGE SCALE GENOMIC DNA]</scope>
    <source>
        <strain evidence="2 3">CCY0110</strain>
    </source>
</reference>
<evidence type="ECO:0000259" key="1">
    <source>
        <dbReference type="Pfam" id="PF13453"/>
    </source>
</evidence>
<dbReference type="EMBL" id="AAXW01000045">
    <property type="protein sequence ID" value="EAZ89399.1"/>
    <property type="molecule type" value="Genomic_DNA"/>
</dbReference>
<gene>
    <name evidence="2" type="ORF">CY0110_12217</name>
</gene>
<dbReference type="eggNOG" id="COG3809">
    <property type="taxonomic scope" value="Bacteria"/>
</dbReference>
<organism evidence="2 3">
    <name type="scientific">Crocosphaera chwakensis CCY0110</name>
    <dbReference type="NCBI Taxonomy" id="391612"/>
    <lineage>
        <taxon>Bacteria</taxon>
        <taxon>Bacillati</taxon>
        <taxon>Cyanobacteriota</taxon>
        <taxon>Cyanophyceae</taxon>
        <taxon>Oscillatoriophycideae</taxon>
        <taxon>Chroococcales</taxon>
        <taxon>Aphanothecaceae</taxon>
        <taxon>Crocosphaera</taxon>
        <taxon>Crocosphaera chwakensis</taxon>
    </lineage>
</organism>
<accession>A3IVT8</accession>
<dbReference type="Pfam" id="PF13453">
    <property type="entry name" value="Zn_ribbon_TFIIB"/>
    <property type="match status" value="2"/>
</dbReference>
<feature type="domain" description="Transcription factor zinc-finger" evidence="1">
    <location>
        <begin position="71"/>
        <end position="111"/>
    </location>
</feature>
<dbReference type="InterPro" id="IPR027392">
    <property type="entry name" value="TF_Znf"/>
</dbReference>
<comment type="caution">
    <text evidence="2">The sequence shown here is derived from an EMBL/GenBank/DDBJ whole genome shotgun (WGS) entry which is preliminary data.</text>
</comment>